<dbReference type="KEGG" id="poz:I0K15_14690"/>
<evidence type="ECO:0000313" key="3">
    <source>
        <dbReference type="Proteomes" id="UP000594800"/>
    </source>
</evidence>
<organism evidence="2 3">
    <name type="scientific">Pontivivens ytuae</name>
    <dbReference type="NCBI Taxonomy" id="2789856"/>
    <lineage>
        <taxon>Bacteria</taxon>
        <taxon>Pseudomonadati</taxon>
        <taxon>Pseudomonadota</taxon>
        <taxon>Alphaproteobacteria</taxon>
        <taxon>Rhodobacterales</taxon>
        <taxon>Paracoccaceae</taxon>
        <taxon>Pontivivens</taxon>
    </lineage>
</organism>
<proteinExistence type="predicted"/>
<sequence>MIKALAFATAMLATPLAAQESAEMLALLEAHCMPKVQSDAAVNPPLEPASEGIADSLLDGQPGRAWTAANPAIALFDYEGAPSCGVFGAGVPQAEFFAAIDGWIDGMGMVEAPREGDTRRFLADAGDGEVAMLFAMTAPGQNVAVLNALRLPANDWTNSILGGN</sequence>
<evidence type="ECO:0000256" key="1">
    <source>
        <dbReference type="SAM" id="SignalP"/>
    </source>
</evidence>
<dbReference type="RefSeq" id="WP_196102250.1">
    <property type="nucleotide sequence ID" value="NZ_CP064942.1"/>
</dbReference>
<evidence type="ECO:0000313" key="2">
    <source>
        <dbReference type="EMBL" id="QPH53039.1"/>
    </source>
</evidence>
<reference evidence="2 3" key="1">
    <citation type="submission" date="2020-11" db="EMBL/GenBank/DDBJ databases">
        <title>Description of Pontivivens ytuae sp. nov. isolated from deep sea sediment of Mariana Trench.</title>
        <authorList>
            <person name="Wang Z."/>
            <person name="Sun Q.-L."/>
            <person name="Xu X.-D."/>
            <person name="Tang Y.-Z."/>
            <person name="Zhang J."/>
        </authorList>
    </citation>
    <scope>NUCLEOTIDE SEQUENCE [LARGE SCALE GENOMIC DNA]</scope>
    <source>
        <strain evidence="2 3">MT2928</strain>
    </source>
</reference>
<dbReference type="EMBL" id="CP064942">
    <property type="protein sequence ID" value="QPH53039.1"/>
    <property type="molecule type" value="Genomic_DNA"/>
</dbReference>
<dbReference type="AlphaFoldDB" id="A0A7S9LPR5"/>
<feature type="chain" id="PRO_5032851830" evidence="1">
    <location>
        <begin position="19"/>
        <end position="164"/>
    </location>
</feature>
<name>A0A7S9LPR5_9RHOB</name>
<accession>A0A7S9LPR5</accession>
<keyword evidence="1" id="KW-0732">Signal</keyword>
<keyword evidence="3" id="KW-1185">Reference proteome</keyword>
<feature type="signal peptide" evidence="1">
    <location>
        <begin position="1"/>
        <end position="18"/>
    </location>
</feature>
<protein>
    <submittedName>
        <fullName evidence="2">Uncharacterized protein</fullName>
    </submittedName>
</protein>
<gene>
    <name evidence="2" type="ORF">I0K15_14690</name>
</gene>
<dbReference type="Proteomes" id="UP000594800">
    <property type="component" value="Chromosome"/>
</dbReference>